<protein>
    <submittedName>
        <fullName evidence="6">4-hydroxybenzoate polyprenyltransferase or related prenyltransferase</fullName>
    </submittedName>
</protein>
<comment type="subcellular location">
    <subcellularLocation>
        <location evidence="1">Cell membrane</location>
        <topology evidence="1">Multi-pass membrane protein</topology>
    </subcellularLocation>
</comment>
<evidence type="ECO:0000313" key="6">
    <source>
        <dbReference type="EMBL" id="QSG13946.1"/>
    </source>
</evidence>
<feature type="transmembrane region" description="Helical" evidence="5">
    <location>
        <begin position="144"/>
        <end position="164"/>
    </location>
</feature>
<feature type="transmembrane region" description="Helical" evidence="5">
    <location>
        <begin position="272"/>
        <end position="294"/>
    </location>
</feature>
<organism evidence="6 7">
    <name type="scientific">Halapricum desulfuricans</name>
    <dbReference type="NCBI Taxonomy" id="2841257"/>
    <lineage>
        <taxon>Archaea</taxon>
        <taxon>Methanobacteriati</taxon>
        <taxon>Methanobacteriota</taxon>
        <taxon>Stenosarchaea group</taxon>
        <taxon>Halobacteria</taxon>
        <taxon>Halobacteriales</taxon>
        <taxon>Haloarculaceae</taxon>
        <taxon>Halapricum</taxon>
    </lineage>
</organism>
<gene>
    <name evidence="6" type="primary">ubiA2</name>
    <name evidence="6" type="ORF">HSEST_0397</name>
</gene>
<feature type="transmembrane region" description="Helical" evidence="5">
    <location>
        <begin position="170"/>
        <end position="189"/>
    </location>
</feature>
<dbReference type="GO" id="GO:0005886">
    <property type="term" value="C:plasma membrane"/>
    <property type="evidence" value="ECO:0007669"/>
    <property type="project" value="UniProtKB-SubCell"/>
</dbReference>
<evidence type="ECO:0000256" key="2">
    <source>
        <dbReference type="ARBA" id="ARBA00022692"/>
    </source>
</evidence>
<feature type="transmembrane region" description="Helical" evidence="5">
    <location>
        <begin position="47"/>
        <end position="66"/>
    </location>
</feature>
<name>A0A897NUW4_9EURY</name>
<accession>A0A897NUW4</accession>
<feature type="transmembrane region" description="Helical" evidence="5">
    <location>
        <begin position="112"/>
        <end position="132"/>
    </location>
</feature>
<keyword evidence="7" id="KW-1185">Reference proteome</keyword>
<evidence type="ECO:0000256" key="4">
    <source>
        <dbReference type="ARBA" id="ARBA00023136"/>
    </source>
</evidence>
<dbReference type="AlphaFoldDB" id="A0A897NUW4"/>
<dbReference type="Proteomes" id="UP000663292">
    <property type="component" value="Chromosome"/>
</dbReference>
<evidence type="ECO:0000313" key="7">
    <source>
        <dbReference type="Proteomes" id="UP000663292"/>
    </source>
</evidence>
<feature type="transmembrane region" description="Helical" evidence="5">
    <location>
        <begin position="244"/>
        <end position="265"/>
    </location>
</feature>
<feature type="transmembrane region" description="Helical" evidence="5">
    <location>
        <begin position="87"/>
        <end position="106"/>
    </location>
</feature>
<evidence type="ECO:0000256" key="5">
    <source>
        <dbReference type="SAM" id="Phobius"/>
    </source>
</evidence>
<evidence type="ECO:0000256" key="1">
    <source>
        <dbReference type="ARBA" id="ARBA00004651"/>
    </source>
</evidence>
<dbReference type="Pfam" id="PF01040">
    <property type="entry name" value="UbiA"/>
    <property type="match status" value="1"/>
</dbReference>
<sequence length="295" mass="30974">MNRIAGWSVAQLRRVWKALEYSSAYLAVLAALEVLMVQLLLSLPLSPAPAVVGLLTFAIYASDRLADLSTDAASNPQRTAFVRQYHGVLYVFAAIAYGGAVALSVLGGPIALAISLVPGVAWVSYALGRVPVVETPFRRLKDVLVVSSATIAVAWSLTIVFLPIAFAGAAITPTAWIVFGYLTLGTFICSEISNVRDIESDLESGVSTLPVAVGVARTRHVLYGIASLIAAMIGLATSSGHLTIASAVFLSTGLLSLVGIIALLGRVENERFLSVAGEFTRMPVLGGLILASYVL</sequence>
<dbReference type="GeneID" id="68857037"/>
<keyword evidence="2 5" id="KW-0812">Transmembrane</keyword>
<dbReference type="GO" id="GO:0016765">
    <property type="term" value="F:transferase activity, transferring alkyl or aryl (other than methyl) groups"/>
    <property type="evidence" value="ECO:0007669"/>
    <property type="project" value="InterPro"/>
</dbReference>
<keyword evidence="3 5" id="KW-1133">Transmembrane helix</keyword>
<keyword evidence="4 5" id="KW-0472">Membrane</keyword>
<reference evidence="6 7" key="1">
    <citation type="submission" date="2020-11" db="EMBL/GenBank/DDBJ databases">
        <title>Carbohydrate-dependent, anaerobic sulfur respiration: A novel catabolism in halophilic archaea.</title>
        <authorList>
            <person name="Sorokin D.Y."/>
            <person name="Messina E."/>
            <person name="Smedile F."/>
            <person name="La Cono V."/>
            <person name="Hallsworth J.E."/>
            <person name="Yakimov M.M."/>
        </authorList>
    </citation>
    <scope>NUCLEOTIDE SEQUENCE [LARGE SCALE GENOMIC DNA]</scope>
    <source>
        <strain evidence="6 7">HSR-Est</strain>
    </source>
</reference>
<dbReference type="EMBL" id="CP064791">
    <property type="protein sequence ID" value="QSG13946.1"/>
    <property type="molecule type" value="Genomic_DNA"/>
</dbReference>
<keyword evidence="6" id="KW-0808">Transferase</keyword>
<dbReference type="InterPro" id="IPR000537">
    <property type="entry name" value="UbiA_prenyltransferase"/>
</dbReference>
<dbReference type="RefSeq" id="WP_229121895.1">
    <property type="nucleotide sequence ID" value="NZ_CP064791.1"/>
</dbReference>
<feature type="transmembrane region" description="Helical" evidence="5">
    <location>
        <begin position="221"/>
        <end position="238"/>
    </location>
</feature>
<feature type="transmembrane region" description="Helical" evidence="5">
    <location>
        <begin position="21"/>
        <end position="41"/>
    </location>
</feature>
<evidence type="ECO:0000256" key="3">
    <source>
        <dbReference type="ARBA" id="ARBA00022989"/>
    </source>
</evidence>
<proteinExistence type="predicted"/>